<evidence type="ECO:0000256" key="8">
    <source>
        <dbReference type="ARBA" id="ARBA00022860"/>
    </source>
</evidence>
<evidence type="ECO:0000256" key="14">
    <source>
        <dbReference type="RuleBase" id="RU364123"/>
    </source>
</evidence>
<dbReference type="InterPro" id="IPR008734">
    <property type="entry name" value="PHK_A/B_su"/>
</dbReference>
<evidence type="ECO:0000256" key="3">
    <source>
        <dbReference type="ARBA" id="ARBA00005131"/>
    </source>
</evidence>
<dbReference type="AlphaFoldDB" id="A0A3P9IEG9"/>
<dbReference type="UniPathway" id="UPA00163"/>
<evidence type="ECO:0000259" key="15">
    <source>
        <dbReference type="Pfam" id="PF00723"/>
    </source>
</evidence>
<keyword evidence="8 14" id="KW-0112">Calmodulin-binding</keyword>
<dbReference type="GO" id="GO:0005516">
    <property type="term" value="F:calmodulin binding"/>
    <property type="evidence" value="ECO:0007669"/>
    <property type="project" value="UniProtKB-KW"/>
</dbReference>
<dbReference type="InterPro" id="IPR008928">
    <property type="entry name" value="6-hairpin_glycosidase_sf"/>
</dbReference>
<dbReference type="PANTHER" id="PTHR10749">
    <property type="entry name" value="PHOSPHORYLASE B KINASE REGULATORY SUBUNIT"/>
    <property type="match status" value="1"/>
</dbReference>
<keyword evidence="7 14" id="KW-0321">Glycogen metabolism</keyword>
<keyword evidence="6" id="KW-0597">Phosphoprotein</keyword>
<comment type="function">
    <text evidence="1">Phosphorylase b kinase catalyzes the phosphorylation of serine in certain substrates, including troponin I. The alpha chain may bind calmodulin.</text>
</comment>
<evidence type="ECO:0000256" key="10">
    <source>
        <dbReference type="ARBA" id="ARBA00023277"/>
    </source>
</evidence>
<reference key="1">
    <citation type="journal article" date="2007" name="Nature">
        <title>The medaka draft genome and insights into vertebrate genome evolution.</title>
        <authorList>
            <person name="Kasahara M."/>
            <person name="Naruse K."/>
            <person name="Sasaki S."/>
            <person name="Nakatani Y."/>
            <person name="Qu W."/>
            <person name="Ahsan B."/>
            <person name="Yamada T."/>
            <person name="Nagayasu Y."/>
            <person name="Doi K."/>
            <person name="Kasai Y."/>
            <person name="Jindo T."/>
            <person name="Kobayashi D."/>
            <person name="Shimada A."/>
            <person name="Toyoda A."/>
            <person name="Kuroki Y."/>
            <person name="Fujiyama A."/>
            <person name="Sasaki T."/>
            <person name="Shimizu A."/>
            <person name="Asakawa S."/>
            <person name="Shimizu N."/>
            <person name="Hashimoto S."/>
            <person name="Yang J."/>
            <person name="Lee Y."/>
            <person name="Matsushima K."/>
            <person name="Sugano S."/>
            <person name="Sakaizumi M."/>
            <person name="Narita T."/>
            <person name="Ohishi K."/>
            <person name="Haga S."/>
            <person name="Ohta F."/>
            <person name="Nomoto H."/>
            <person name="Nogata K."/>
            <person name="Morishita T."/>
            <person name="Endo T."/>
            <person name="Shin-I T."/>
            <person name="Takeda H."/>
            <person name="Morishita S."/>
            <person name="Kohara Y."/>
        </authorList>
    </citation>
    <scope>NUCLEOTIDE SEQUENCE [LARGE SCALE GENOMIC DNA]</scope>
    <source>
        <strain>Hd-rR</strain>
    </source>
</reference>
<sequence length="1148" mass="128559">MRSRSNSGVRLDGYARLVQETILCHQNPVTGLLPASIQKKDAWVRDNVYSIMAVWGLGMAYRKNADRDEDKAKAYELEQSVVKLMQGLLRCMMRQVDKVEKFKLTQSTKDCLHAKYDTPTCATVVGDDEWGHLQVDATSIYLLMLAQMTASGLRIISTLDEVAFIQNLVFYIEAAYKVADYGMWERGDKTNQGIPELNGSSVGMAKAALEAIDELDLFGAHGGPKSVIHVLPDEVEHCQAILCSMLPRASTSKEIDAGLLSVISFPAFAVEDADLVAITKSEIIGKLQGRYGCCRFIRDGYHCPKEDPTRLHYDPAELKLFENIESEWPVFWNYLILDGIFFGDQVQVQEYREALEGVLLRGKNGIKIVPELYAVPLDKIEEEYSNPHSVDRVPMGQLPHMWGQSLYILGCLLAEGFLAPGEIDPLNRRFSTNFKPDVVVQVCVLAETEEIQELLRALGITVQTISEVLPIRVMPARILSHVYVKLGNSKKLKLSGRPYRHIGVLGTSKFYEIRNRSYIFTPQFLDQHHFYLALDNQMIVEMLRTELAYLSSCWRMTGRPTLTFPITLDDGDAIDPCIIATLRKLEDGYFAGARVQMSDLSSVQTTSFRTRLSFLDEDSDESLFEENEEEDDERQNSPCVLESSLYLPTAPVMARHRRSLNLLEVPHLPPGFIAELQLPQDSCGNTDFAALVRQLKECPTLQDQADILYILYVMKGADWVVELSGAGMGGASVHSLLEELYAQAGACKEWGLIRYISGILRKRVEVLAEACTDLISHHKQLTVGLPPEPRERVITTPLPPEELNTLIYEASGQDISVAVLTQEIMAYLAMYVRSQPALFGDMIRLRIGLIMQVMATELARSLHCSGEDASESLMSLSPFDMKNLLHHILSGKEFGVERSMRPIQSTATSPAISIHELGHTGATKNERTGIHKLKSEIKQVSIIFIHRCSSPSTPSGILSPVGHSSVYGQLHWEERQGQWLRRRRLDGAINRVPMGFYQKVWRILQKCHGLSIDGYVLPSSTTREMTTGEIKFAVQVESVLNHVPQPEYRQLLVETVMVLGLVADIDVDNIGGIIHVDRILHLANDLFLSDQKSHCASDYFLEKDPATGICNFFYDSAPSGSFGTMTYLSKAVVTYVQDFLPNSSCLMQ</sequence>
<evidence type="ECO:0000256" key="7">
    <source>
        <dbReference type="ARBA" id="ARBA00022600"/>
    </source>
</evidence>
<keyword evidence="11 13" id="KW-0449">Lipoprotein</keyword>
<comment type="similarity">
    <text evidence="4 14">Belongs to the phosphorylase b kinase regulatory chain family.</text>
</comment>
<feature type="domain" description="GH15-like" evidence="15">
    <location>
        <begin position="8"/>
        <end position="848"/>
    </location>
</feature>
<dbReference type="GO" id="GO:0005737">
    <property type="term" value="C:cytoplasm"/>
    <property type="evidence" value="ECO:0007669"/>
    <property type="project" value="UniProtKB-ARBA"/>
</dbReference>
<evidence type="ECO:0000256" key="5">
    <source>
        <dbReference type="ARBA" id="ARBA00022475"/>
    </source>
</evidence>
<name>A0A3P9IEG9_ORYLA</name>
<evidence type="ECO:0000256" key="4">
    <source>
        <dbReference type="ARBA" id="ARBA00007128"/>
    </source>
</evidence>
<evidence type="ECO:0000256" key="2">
    <source>
        <dbReference type="ARBA" id="ARBA00004342"/>
    </source>
</evidence>
<reference evidence="17 18" key="2">
    <citation type="submission" date="2017-04" db="EMBL/GenBank/DDBJ databases">
        <title>CpG methylation of centromeres and impact of large insertions on vertebrate speciation.</title>
        <authorList>
            <person name="Ichikawa K."/>
            <person name="Yoshimura J."/>
            <person name="Morishita S."/>
        </authorList>
    </citation>
    <scope>NUCLEOTIDE SEQUENCE</scope>
    <source>
        <strain evidence="17 18">HSOK</strain>
    </source>
</reference>
<feature type="domain" description="Phosphorylase b kinase regulatory subunit alpha/beta C-terminal" evidence="16">
    <location>
        <begin position="974"/>
        <end position="1120"/>
    </location>
</feature>
<evidence type="ECO:0000256" key="11">
    <source>
        <dbReference type="ARBA" id="ARBA00023288"/>
    </source>
</evidence>
<reference evidence="17" key="4">
    <citation type="submission" date="2025-09" db="UniProtKB">
        <authorList>
            <consortium name="Ensembl"/>
        </authorList>
    </citation>
    <scope>IDENTIFICATION</scope>
    <source>
        <strain evidence="17">HSOK</strain>
    </source>
</reference>
<keyword evidence="9 14" id="KW-0472">Membrane</keyword>
<dbReference type="Ensembl" id="ENSORLT00015027177.1">
    <property type="protein sequence ID" value="ENSORLP00015018481.1"/>
    <property type="gene ID" value="ENSORLG00015019765.1"/>
</dbReference>
<dbReference type="SUPFAM" id="SSF48208">
    <property type="entry name" value="Six-hairpin glycosidases"/>
    <property type="match status" value="1"/>
</dbReference>
<dbReference type="InterPro" id="IPR011613">
    <property type="entry name" value="GH15-like"/>
</dbReference>
<evidence type="ECO:0000259" key="16">
    <source>
        <dbReference type="Pfam" id="PF19292"/>
    </source>
</evidence>
<protein>
    <recommendedName>
        <fullName evidence="14">Phosphorylase b kinase regulatory subunit</fullName>
    </recommendedName>
</protein>
<evidence type="ECO:0000256" key="13">
    <source>
        <dbReference type="PIRSR" id="PIRSR608734-50"/>
    </source>
</evidence>
<comment type="subcellular location">
    <subcellularLocation>
        <location evidence="2 14">Cell membrane</location>
        <topology evidence="2 14">Lipid-anchor</topology>
        <orientation evidence="2 14">Cytoplasmic side</orientation>
    </subcellularLocation>
</comment>
<evidence type="ECO:0000313" key="18">
    <source>
        <dbReference type="Proteomes" id="UP000265200"/>
    </source>
</evidence>
<comment type="PTM">
    <text evidence="13">Although the final Cys may be farnesylated, the terminal tripeptide is probably not removed, and the C-terminus is not methylated.</text>
</comment>
<reference evidence="17" key="3">
    <citation type="submission" date="2025-08" db="UniProtKB">
        <authorList>
            <consortium name="Ensembl"/>
        </authorList>
    </citation>
    <scope>IDENTIFICATION</scope>
    <source>
        <strain evidence="17">HSOK</strain>
    </source>
</reference>
<dbReference type="PANTHER" id="PTHR10749:SF5">
    <property type="entry name" value="PHOSPHORYLASE B KINASE REGULATORY SUBUNIT ALPHA, LIVER ISOFORM"/>
    <property type="match status" value="1"/>
</dbReference>
<dbReference type="GO" id="GO:0005886">
    <property type="term" value="C:plasma membrane"/>
    <property type="evidence" value="ECO:0007669"/>
    <property type="project" value="UniProtKB-SubCell"/>
</dbReference>
<keyword evidence="12 13" id="KW-0636">Prenylation</keyword>
<keyword evidence="10 14" id="KW-0119">Carbohydrate metabolism</keyword>
<evidence type="ECO:0000256" key="12">
    <source>
        <dbReference type="ARBA" id="ARBA00023289"/>
    </source>
</evidence>
<feature type="lipid moiety-binding region" description="S-farnesyl cysteine" evidence="13">
    <location>
        <position position="1145"/>
    </location>
</feature>
<dbReference type="Gene3D" id="1.50.10.10">
    <property type="match status" value="1"/>
</dbReference>
<dbReference type="Pfam" id="PF19292">
    <property type="entry name" value="KPBB_C"/>
    <property type="match status" value="1"/>
</dbReference>
<dbReference type="FunFam" id="1.50.10.10:FF:000004">
    <property type="entry name" value="Phosphorylase b kinase regulatory subunit"/>
    <property type="match status" value="1"/>
</dbReference>
<comment type="pathway">
    <text evidence="3 14">Glycan biosynthesis; glycogen metabolism.</text>
</comment>
<dbReference type="GO" id="GO:0005977">
    <property type="term" value="P:glycogen metabolic process"/>
    <property type="evidence" value="ECO:0007669"/>
    <property type="project" value="UniProtKB-UniPathway"/>
</dbReference>
<dbReference type="InterPro" id="IPR045583">
    <property type="entry name" value="KPBA/B_C"/>
</dbReference>
<evidence type="ECO:0000256" key="9">
    <source>
        <dbReference type="ARBA" id="ARBA00023136"/>
    </source>
</evidence>
<organism evidence="17 18">
    <name type="scientific">Oryzias latipes</name>
    <name type="common">Japanese rice fish</name>
    <name type="synonym">Japanese killifish</name>
    <dbReference type="NCBI Taxonomy" id="8090"/>
    <lineage>
        <taxon>Eukaryota</taxon>
        <taxon>Metazoa</taxon>
        <taxon>Chordata</taxon>
        <taxon>Craniata</taxon>
        <taxon>Vertebrata</taxon>
        <taxon>Euteleostomi</taxon>
        <taxon>Actinopterygii</taxon>
        <taxon>Neopterygii</taxon>
        <taxon>Teleostei</taxon>
        <taxon>Neoteleostei</taxon>
        <taxon>Acanthomorphata</taxon>
        <taxon>Ovalentaria</taxon>
        <taxon>Atherinomorphae</taxon>
        <taxon>Beloniformes</taxon>
        <taxon>Adrianichthyidae</taxon>
        <taxon>Oryziinae</taxon>
        <taxon>Oryzias</taxon>
    </lineage>
</organism>
<proteinExistence type="inferred from homology"/>
<evidence type="ECO:0000256" key="1">
    <source>
        <dbReference type="ARBA" id="ARBA00002837"/>
    </source>
</evidence>
<evidence type="ECO:0000256" key="6">
    <source>
        <dbReference type="ARBA" id="ARBA00022553"/>
    </source>
</evidence>
<evidence type="ECO:0000313" key="17">
    <source>
        <dbReference type="Ensembl" id="ENSORLP00015018481.1"/>
    </source>
</evidence>
<keyword evidence="5 14" id="KW-1003">Cell membrane</keyword>
<accession>A0A3P9IEG9</accession>
<dbReference type="Proteomes" id="UP000265200">
    <property type="component" value="Chromosome 3"/>
</dbReference>
<dbReference type="Pfam" id="PF00723">
    <property type="entry name" value="Glyco_hydro_15"/>
    <property type="match status" value="1"/>
</dbReference>
<dbReference type="InterPro" id="IPR012341">
    <property type="entry name" value="6hp_glycosidase-like_sf"/>
</dbReference>